<sequence>MGLGIFPKKLGIIFRKERKRSGEEAWITPLSLARIGHGGLRQFTAAAEETTTKQPSCMQHWAQGRRRGEGRKAGLASVAKQRIRG</sequence>
<feature type="region of interest" description="Disordered" evidence="1">
    <location>
        <begin position="48"/>
        <end position="85"/>
    </location>
</feature>
<keyword evidence="3" id="KW-1185">Reference proteome</keyword>
<comment type="caution">
    <text evidence="2">The sequence shown here is derived from an EMBL/GenBank/DDBJ whole genome shotgun (WGS) entry which is preliminary data.</text>
</comment>
<dbReference type="AlphaFoldDB" id="A0AAN9M937"/>
<protein>
    <submittedName>
        <fullName evidence="2">Uncharacterized protein</fullName>
    </submittedName>
</protein>
<evidence type="ECO:0000256" key="1">
    <source>
        <dbReference type="SAM" id="MobiDB-lite"/>
    </source>
</evidence>
<gene>
    <name evidence="2" type="ORF">VNO77_08247</name>
</gene>
<dbReference type="Proteomes" id="UP001367508">
    <property type="component" value="Unassembled WGS sequence"/>
</dbReference>
<evidence type="ECO:0000313" key="2">
    <source>
        <dbReference type="EMBL" id="KAK7350116.1"/>
    </source>
</evidence>
<organism evidence="2 3">
    <name type="scientific">Canavalia gladiata</name>
    <name type="common">Sword bean</name>
    <name type="synonym">Dolichos gladiatus</name>
    <dbReference type="NCBI Taxonomy" id="3824"/>
    <lineage>
        <taxon>Eukaryota</taxon>
        <taxon>Viridiplantae</taxon>
        <taxon>Streptophyta</taxon>
        <taxon>Embryophyta</taxon>
        <taxon>Tracheophyta</taxon>
        <taxon>Spermatophyta</taxon>
        <taxon>Magnoliopsida</taxon>
        <taxon>eudicotyledons</taxon>
        <taxon>Gunneridae</taxon>
        <taxon>Pentapetalae</taxon>
        <taxon>rosids</taxon>
        <taxon>fabids</taxon>
        <taxon>Fabales</taxon>
        <taxon>Fabaceae</taxon>
        <taxon>Papilionoideae</taxon>
        <taxon>50 kb inversion clade</taxon>
        <taxon>NPAAA clade</taxon>
        <taxon>indigoferoid/millettioid clade</taxon>
        <taxon>Phaseoleae</taxon>
        <taxon>Canavalia</taxon>
    </lineage>
</organism>
<name>A0AAN9M937_CANGL</name>
<proteinExistence type="predicted"/>
<accession>A0AAN9M937</accession>
<dbReference type="EMBL" id="JAYMYQ010000002">
    <property type="protein sequence ID" value="KAK7350116.1"/>
    <property type="molecule type" value="Genomic_DNA"/>
</dbReference>
<evidence type="ECO:0000313" key="3">
    <source>
        <dbReference type="Proteomes" id="UP001367508"/>
    </source>
</evidence>
<reference evidence="2 3" key="1">
    <citation type="submission" date="2024-01" db="EMBL/GenBank/DDBJ databases">
        <title>The genomes of 5 underutilized Papilionoideae crops provide insights into root nodulation and disease resistanc.</title>
        <authorList>
            <person name="Jiang F."/>
        </authorList>
    </citation>
    <scope>NUCLEOTIDE SEQUENCE [LARGE SCALE GENOMIC DNA]</scope>
    <source>
        <strain evidence="2">LVBAO_FW01</strain>
        <tissue evidence="2">Leaves</tissue>
    </source>
</reference>